<dbReference type="InterPro" id="IPR000415">
    <property type="entry name" value="Nitroreductase-like"/>
</dbReference>
<evidence type="ECO:0000313" key="2">
    <source>
        <dbReference type="Proteomes" id="UP000199025"/>
    </source>
</evidence>
<dbReference type="NCBIfam" id="NF047509">
    <property type="entry name" value="Rv3131_FMN_oxido"/>
    <property type="match status" value="1"/>
</dbReference>
<evidence type="ECO:0000313" key="1">
    <source>
        <dbReference type="EMBL" id="SFI76569.1"/>
    </source>
</evidence>
<evidence type="ECO:0008006" key="3">
    <source>
        <dbReference type="Google" id="ProtNLM"/>
    </source>
</evidence>
<sequence>MTWSDIEVGVLARAAANAPSVHNSMPWAVEIHPDGAEVYERFEARLPRHDPSGRDRMISCGAVLTNVELAVRALGRRAEVTLFPDGARPDLVARVAARGREPATEDEVNRYSAIYRRRSYRAPFALQRLARHEVAALVAAAGVAGTQIRPVHADRESPALAELLGYAGRVLRADRAYQRELSAWSDQFRDPLPLEPTLPWSGLVRADSHLPDTITLAERLAREQLLLVLTPDDARRDHVLAGRALQQVWLTAVANGLVGSVLTQPLQLHEVRAGLIARLGLAGHPQAFLRLGYPVNGVLTAQRAAAGSGTGLGPRRR</sequence>
<dbReference type="AlphaFoldDB" id="A0A1I3KVM2"/>
<dbReference type="SUPFAM" id="SSF55469">
    <property type="entry name" value="FMN-dependent nitroreductase-like"/>
    <property type="match status" value="1"/>
</dbReference>
<dbReference type="STRING" id="115433.SAMN05421835_101715"/>
<name>A0A1I3KVM2_9PSEU</name>
<reference evidence="1 2" key="1">
    <citation type="submission" date="2016-10" db="EMBL/GenBank/DDBJ databases">
        <authorList>
            <person name="de Groot N.N."/>
        </authorList>
    </citation>
    <scope>NUCLEOTIDE SEQUENCE [LARGE SCALE GENOMIC DNA]</scope>
    <source>
        <strain evidence="1 2">DSM 44468</strain>
    </source>
</reference>
<proteinExistence type="predicted"/>
<protein>
    <recommendedName>
        <fullName evidence="3">Nitroreductase family protein</fullName>
    </recommendedName>
</protein>
<accession>A0A1I3KVM2</accession>
<dbReference type="RefSeq" id="WP_091504346.1">
    <property type="nucleotide sequence ID" value="NZ_FORP01000001.1"/>
</dbReference>
<dbReference type="EMBL" id="FORP01000001">
    <property type="protein sequence ID" value="SFI76569.1"/>
    <property type="molecule type" value="Genomic_DNA"/>
</dbReference>
<organism evidence="1 2">
    <name type="scientific">Amycolatopsis sacchari</name>
    <dbReference type="NCBI Taxonomy" id="115433"/>
    <lineage>
        <taxon>Bacteria</taxon>
        <taxon>Bacillati</taxon>
        <taxon>Actinomycetota</taxon>
        <taxon>Actinomycetes</taxon>
        <taxon>Pseudonocardiales</taxon>
        <taxon>Pseudonocardiaceae</taxon>
        <taxon>Amycolatopsis</taxon>
    </lineage>
</organism>
<dbReference type="Gene3D" id="3.40.109.10">
    <property type="entry name" value="NADH Oxidase"/>
    <property type="match status" value="1"/>
</dbReference>
<dbReference type="Proteomes" id="UP000199025">
    <property type="component" value="Unassembled WGS sequence"/>
</dbReference>
<keyword evidence="2" id="KW-1185">Reference proteome</keyword>
<dbReference type="OrthoDB" id="8156917at2"/>
<gene>
    <name evidence="1" type="ORF">SAMN05421835_101715</name>
</gene>
<dbReference type="GO" id="GO:0016491">
    <property type="term" value="F:oxidoreductase activity"/>
    <property type="evidence" value="ECO:0007669"/>
    <property type="project" value="InterPro"/>
</dbReference>